<dbReference type="InterPro" id="IPR051416">
    <property type="entry name" value="phD-YefM_TA_antitoxins"/>
</dbReference>
<dbReference type="RefSeq" id="WP_130345724.1">
    <property type="nucleotide sequence ID" value="NZ_SGWQ01000006.1"/>
</dbReference>
<dbReference type="PANTHER" id="PTHR35377:SF7">
    <property type="entry name" value="SSL1004 PROTEIN"/>
    <property type="match status" value="1"/>
</dbReference>
<dbReference type="OrthoDB" id="557859at2"/>
<name>A0A4Q7KPE8_9PSEU</name>
<reference evidence="3 4" key="1">
    <citation type="submission" date="2019-02" db="EMBL/GenBank/DDBJ databases">
        <title>Genomic Encyclopedia of Type Strains, Phase IV (KMG-IV): sequencing the most valuable type-strain genomes for metagenomic binning, comparative biology and taxonomic classification.</title>
        <authorList>
            <person name="Goeker M."/>
        </authorList>
    </citation>
    <scope>NUCLEOTIDE SEQUENCE [LARGE SCALE GENOMIC DNA]</scope>
    <source>
        <strain evidence="3 4">DSM 101727</strain>
    </source>
</reference>
<comment type="caution">
    <text evidence="3">The sequence shown here is derived from an EMBL/GenBank/DDBJ whole genome shotgun (WGS) entry which is preliminary data.</text>
</comment>
<sequence length="76" mass="8217">MDDYGVHEAKTNLSALLRRVGAGEEITITIGGKPAAKLVPVAARRERALGRDRGLFEVPDDFDAPLPDEVLKDFGV</sequence>
<dbReference type="Proteomes" id="UP000294257">
    <property type="component" value="Unassembled WGS sequence"/>
</dbReference>
<organism evidence="3 4">
    <name type="scientific">Herbihabitans rhizosphaerae</name>
    <dbReference type="NCBI Taxonomy" id="1872711"/>
    <lineage>
        <taxon>Bacteria</taxon>
        <taxon>Bacillati</taxon>
        <taxon>Actinomycetota</taxon>
        <taxon>Actinomycetes</taxon>
        <taxon>Pseudonocardiales</taxon>
        <taxon>Pseudonocardiaceae</taxon>
        <taxon>Herbihabitans</taxon>
    </lineage>
</organism>
<evidence type="ECO:0000313" key="3">
    <source>
        <dbReference type="EMBL" id="RZS37142.1"/>
    </source>
</evidence>
<dbReference type="Pfam" id="PF02604">
    <property type="entry name" value="PhdYeFM_antitox"/>
    <property type="match status" value="1"/>
</dbReference>
<dbReference type="InterPro" id="IPR006442">
    <property type="entry name" value="Antitoxin_Phd/YefM"/>
</dbReference>
<comment type="similarity">
    <text evidence="1 2">Belongs to the phD/YefM antitoxin family.</text>
</comment>
<dbReference type="EMBL" id="SGWQ01000006">
    <property type="protein sequence ID" value="RZS37142.1"/>
    <property type="molecule type" value="Genomic_DNA"/>
</dbReference>
<dbReference type="InterPro" id="IPR036165">
    <property type="entry name" value="YefM-like_sf"/>
</dbReference>
<protein>
    <recommendedName>
        <fullName evidence="2">Antitoxin</fullName>
    </recommendedName>
</protein>
<dbReference type="Gene3D" id="3.40.1620.10">
    <property type="entry name" value="YefM-like domain"/>
    <property type="match status" value="1"/>
</dbReference>
<dbReference type="PANTHER" id="PTHR35377">
    <property type="entry name" value="ANTITOXIN VAPB49-RELATED-RELATED"/>
    <property type="match status" value="1"/>
</dbReference>
<dbReference type="AlphaFoldDB" id="A0A4Q7KPE8"/>
<accession>A0A4Q7KPE8</accession>
<dbReference type="NCBIfam" id="TIGR01552">
    <property type="entry name" value="phd_fam"/>
    <property type="match status" value="1"/>
</dbReference>
<evidence type="ECO:0000256" key="2">
    <source>
        <dbReference type="RuleBase" id="RU362080"/>
    </source>
</evidence>
<evidence type="ECO:0000313" key="4">
    <source>
        <dbReference type="Proteomes" id="UP000294257"/>
    </source>
</evidence>
<comment type="function">
    <text evidence="2">Antitoxin component of a type II toxin-antitoxin (TA) system.</text>
</comment>
<evidence type="ECO:0000256" key="1">
    <source>
        <dbReference type="ARBA" id="ARBA00009981"/>
    </source>
</evidence>
<dbReference type="SUPFAM" id="SSF143120">
    <property type="entry name" value="YefM-like"/>
    <property type="match status" value="1"/>
</dbReference>
<proteinExistence type="inferred from homology"/>
<keyword evidence="4" id="KW-1185">Reference proteome</keyword>
<gene>
    <name evidence="3" type="ORF">EV193_106380</name>
</gene>